<sequence>MNITIVGLGFVGLSNAVLLSQHNDVVAYDIDEIRLKKISEGLSPIEDKDIARYLREAELSLKVTSDKKVAYANANYVVVATPTDYNVENDCFDTSSIESVIQDIIRINKKATIIIKSTVPVGYTLSVKSKFNFDKVIFSPEFLREGKALHDNLYPSRIIMGSNSDEAVTFAGLLARGAIKKDIPILYTGSTEAEAIKLFSNAYLAMRVSYFNELDTYAEYNGLNTGEIISGMSFDPRIGSHYNNPSFGYGGYCFPKDTKQLKANFKGIPNSLINAIVDSNEVKKTHIYQQIMKLKPKVVGIYRLIMKNGSDNYRASAVIGIIEKLKSDGVNMLIYEPTIRTTDFWGIDIINDLSEFKHKSSIIVANRLSDELSDVMKKVYTRDITGEN</sequence>
<keyword evidence="5 7" id="KW-0520">NAD</keyword>
<evidence type="ECO:0000256" key="3">
    <source>
        <dbReference type="ARBA" id="ARBA00012954"/>
    </source>
</evidence>
<dbReference type="InterPro" id="IPR036291">
    <property type="entry name" value="NAD(P)-bd_dom_sf"/>
</dbReference>
<feature type="binding site" evidence="10">
    <location>
        <position position="29"/>
    </location>
    <ligand>
        <name>NAD(+)</name>
        <dbReference type="ChEBI" id="CHEBI:57540"/>
    </ligand>
</feature>
<gene>
    <name evidence="12" type="ORF">SD28_06770</name>
</gene>
<dbReference type="PANTHER" id="PTHR43750">
    <property type="entry name" value="UDP-GLUCOSE 6-DEHYDROGENASE TUAD"/>
    <property type="match status" value="1"/>
</dbReference>
<dbReference type="GO" id="GO:0006065">
    <property type="term" value="P:UDP-glucuronate biosynthetic process"/>
    <property type="evidence" value="ECO:0007669"/>
    <property type="project" value="UniProtKB-UniPathway"/>
</dbReference>
<dbReference type="RefSeq" id="WP_039125316.1">
    <property type="nucleotide sequence ID" value="NZ_CP010427.1"/>
</dbReference>
<dbReference type="PANTHER" id="PTHR43750:SF2">
    <property type="entry name" value="UDP-GLUCOSE 6-DEHYDROGENASE"/>
    <property type="match status" value="1"/>
</dbReference>
<dbReference type="InterPro" id="IPR008927">
    <property type="entry name" value="6-PGluconate_DH-like_C_sf"/>
</dbReference>
<feature type="binding site" evidence="9">
    <location>
        <position position="250"/>
    </location>
    <ligand>
        <name>substrate</name>
    </ligand>
</feature>
<evidence type="ECO:0000256" key="9">
    <source>
        <dbReference type="PIRSR" id="PIRSR500134-2"/>
    </source>
</evidence>
<keyword evidence="4 7" id="KW-0560">Oxidoreductase</keyword>
<keyword evidence="13" id="KW-1185">Reference proteome</keyword>
<feature type="binding site" evidence="9">
    <location>
        <position position="306"/>
    </location>
    <ligand>
        <name>substrate</name>
    </ligand>
</feature>
<dbReference type="Gene3D" id="1.10.1040.10">
    <property type="entry name" value="N-(1-d-carboxylethyl)-l-norvaline Dehydrogenase, domain 2"/>
    <property type="match status" value="1"/>
</dbReference>
<comment type="catalytic activity">
    <reaction evidence="6 7">
        <text>UDP-alpha-D-glucose + 2 NAD(+) + H2O = UDP-alpha-D-glucuronate + 2 NADH + 3 H(+)</text>
        <dbReference type="Rhea" id="RHEA:23596"/>
        <dbReference type="ChEBI" id="CHEBI:15377"/>
        <dbReference type="ChEBI" id="CHEBI:15378"/>
        <dbReference type="ChEBI" id="CHEBI:57540"/>
        <dbReference type="ChEBI" id="CHEBI:57945"/>
        <dbReference type="ChEBI" id="CHEBI:58052"/>
        <dbReference type="ChEBI" id="CHEBI:58885"/>
        <dbReference type="EC" id="1.1.1.22"/>
    </reaction>
</comment>
<dbReference type="AlphaFoldDB" id="A0A0A8E6W5"/>
<evidence type="ECO:0000256" key="7">
    <source>
        <dbReference type="PIRNR" id="PIRNR000124"/>
    </source>
</evidence>
<evidence type="ECO:0000256" key="8">
    <source>
        <dbReference type="PIRSR" id="PIRSR500134-1"/>
    </source>
</evidence>
<name>A0A0A8E6W5_9GAMM</name>
<evidence type="ECO:0000256" key="10">
    <source>
        <dbReference type="PIRSR" id="PIRSR500134-3"/>
    </source>
</evidence>
<dbReference type="Pfam" id="PF03721">
    <property type="entry name" value="UDPG_MGDP_dh_N"/>
    <property type="match status" value="1"/>
</dbReference>
<feature type="active site" description="Nucleophile" evidence="8">
    <location>
        <position position="253"/>
    </location>
</feature>
<dbReference type="UniPathway" id="UPA00038">
    <property type="reaction ID" value="UER00491"/>
</dbReference>
<dbReference type="SUPFAM" id="SSF48179">
    <property type="entry name" value="6-phosphogluconate dehydrogenase C-terminal domain-like"/>
    <property type="match status" value="1"/>
</dbReference>
<comment type="pathway">
    <text evidence="1">Nucleotide-sugar biosynthesis; UDP-alpha-D-glucuronate biosynthesis; UDP-alpha-D-glucuronate from UDP-alpha-D-glucose: step 1/1.</text>
</comment>
<dbReference type="InterPro" id="IPR028357">
    <property type="entry name" value="UDPglc_DH_bac"/>
</dbReference>
<evidence type="ECO:0000256" key="5">
    <source>
        <dbReference type="ARBA" id="ARBA00023027"/>
    </source>
</evidence>
<dbReference type="Pfam" id="PF00984">
    <property type="entry name" value="UDPG_MGDP_dh"/>
    <property type="match status" value="1"/>
</dbReference>
<feature type="binding site" evidence="10">
    <location>
        <position position="83"/>
    </location>
    <ligand>
        <name>NAD(+)</name>
        <dbReference type="ChEBI" id="CHEBI:57540"/>
    </ligand>
</feature>
<reference evidence="12 13" key="1">
    <citation type="submission" date="2014-12" db="EMBL/GenBank/DDBJ databases">
        <title>Complete genome sequence of Francisella guanzhouensis strain 08HL01032 isolated from air-conditioning system in China.</title>
        <authorList>
            <person name="Svensson D."/>
            <person name="Ohrman C."/>
            <person name="Backman S."/>
            <person name="Karlsson E."/>
            <person name="Nilsson E."/>
            <person name="Bystrom M."/>
            <person name="Larkeryd A."/>
            <person name="Stenberg P."/>
            <person name="Scholtz H.C."/>
            <person name="Forsman M."/>
            <person name="Sjodin A."/>
        </authorList>
    </citation>
    <scope>NUCLEOTIDE SEQUENCE [LARGE SCALE GENOMIC DNA]</scope>
    <source>
        <strain evidence="12 13">08HL01032</strain>
    </source>
</reference>
<dbReference type="Pfam" id="PF03720">
    <property type="entry name" value="UDPG_MGDP_dh_C"/>
    <property type="match status" value="1"/>
</dbReference>
<feature type="binding site" evidence="10">
    <location>
        <position position="145"/>
    </location>
    <ligand>
        <name>NAD(+)</name>
        <dbReference type="ChEBI" id="CHEBI:57540"/>
    </ligand>
</feature>
<dbReference type="InterPro" id="IPR014027">
    <property type="entry name" value="UDP-Glc/GDP-Man_DH_C"/>
</dbReference>
<evidence type="ECO:0000256" key="6">
    <source>
        <dbReference type="ARBA" id="ARBA00047473"/>
    </source>
</evidence>
<dbReference type="GO" id="GO:0000271">
    <property type="term" value="P:polysaccharide biosynthetic process"/>
    <property type="evidence" value="ECO:0007669"/>
    <property type="project" value="InterPro"/>
</dbReference>
<comment type="similarity">
    <text evidence="2 7">Belongs to the UDP-glucose/GDP-mannose dehydrogenase family.</text>
</comment>
<evidence type="ECO:0000256" key="4">
    <source>
        <dbReference type="ARBA" id="ARBA00023002"/>
    </source>
</evidence>
<proteinExistence type="inferred from homology"/>
<evidence type="ECO:0000256" key="2">
    <source>
        <dbReference type="ARBA" id="ARBA00006601"/>
    </source>
</evidence>
<feature type="binding site" evidence="9">
    <location>
        <begin position="242"/>
        <end position="246"/>
    </location>
    <ligand>
        <name>substrate</name>
    </ligand>
</feature>
<dbReference type="SUPFAM" id="SSF52413">
    <property type="entry name" value="UDP-glucose/GDP-mannose dehydrogenase C-terminal domain"/>
    <property type="match status" value="1"/>
</dbReference>
<dbReference type="InterPro" id="IPR013328">
    <property type="entry name" value="6PGD_dom2"/>
</dbReference>
<feature type="binding site" evidence="10">
    <location>
        <position position="34"/>
    </location>
    <ligand>
        <name>NAD(+)</name>
        <dbReference type="ChEBI" id="CHEBI:57540"/>
    </ligand>
</feature>
<evidence type="ECO:0000259" key="11">
    <source>
        <dbReference type="SMART" id="SM00984"/>
    </source>
</evidence>
<feature type="binding site" evidence="9">
    <location>
        <position position="197"/>
    </location>
    <ligand>
        <name>substrate</name>
    </ligand>
</feature>
<protein>
    <recommendedName>
        <fullName evidence="3 7">UDP-glucose 6-dehydrogenase</fullName>
        <ecNumber evidence="3 7">1.1.1.22</ecNumber>
    </recommendedName>
</protein>
<evidence type="ECO:0000313" key="13">
    <source>
        <dbReference type="Proteomes" id="UP000031104"/>
    </source>
</evidence>
<dbReference type="NCBIfam" id="TIGR03026">
    <property type="entry name" value="NDP-sugDHase"/>
    <property type="match status" value="1"/>
</dbReference>
<dbReference type="Proteomes" id="UP000031104">
    <property type="component" value="Chromosome"/>
</dbReference>
<feature type="binding site" evidence="9">
    <location>
        <position position="307"/>
    </location>
    <ligand>
        <name>substrate</name>
    </ligand>
</feature>
<dbReference type="InterPro" id="IPR017476">
    <property type="entry name" value="UDP-Glc/GDP-Man"/>
</dbReference>
<dbReference type="InterPro" id="IPR001732">
    <property type="entry name" value="UDP-Glc/GDP-Man_DH_N"/>
</dbReference>
<dbReference type="InterPro" id="IPR014026">
    <property type="entry name" value="UDP-Glc/GDP-Man_DH_dimer"/>
</dbReference>
<dbReference type="SMART" id="SM00984">
    <property type="entry name" value="UDPG_MGDP_dh_C"/>
    <property type="match status" value="1"/>
</dbReference>
<feature type="binding site" evidence="10">
    <location>
        <position position="256"/>
    </location>
    <ligand>
        <name>NAD(+)</name>
        <dbReference type="ChEBI" id="CHEBI:57540"/>
    </ligand>
</feature>
<dbReference type="EC" id="1.1.1.22" evidence="3 7"/>
<accession>A0A0A8E6W5</accession>
<feature type="binding site" evidence="9">
    <location>
        <begin position="142"/>
        <end position="145"/>
    </location>
    <ligand>
        <name>substrate</name>
    </ligand>
</feature>
<dbReference type="KEGG" id="fgu:SD28_06770"/>
<feature type="binding site" evidence="10">
    <location>
        <position position="118"/>
    </location>
    <ligand>
        <name>NAD(+)</name>
        <dbReference type="ChEBI" id="CHEBI:57540"/>
    </ligand>
</feature>
<evidence type="ECO:0000256" key="1">
    <source>
        <dbReference type="ARBA" id="ARBA00004701"/>
    </source>
</evidence>
<dbReference type="HOGENOM" id="CLU_023810_2_0_6"/>
<feature type="binding site" evidence="10">
    <location>
        <position position="314"/>
    </location>
    <ligand>
        <name>NAD(+)</name>
        <dbReference type="ChEBI" id="CHEBI:57540"/>
    </ligand>
</feature>
<dbReference type="EMBL" id="CP010427">
    <property type="protein sequence ID" value="AJC49342.1"/>
    <property type="molecule type" value="Genomic_DNA"/>
</dbReference>
<dbReference type="GO" id="GO:0003979">
    <property type="term" value="F:UDP-glucose 6-dehydrogenase activity"/>
    <property type="evidence" value="ECO:0007669"/>
    <property type="project" value="UniProtKB-EC"/>
</dbReference>
<dbReference type="Gene3D" id="3.40.50.720">
    <property type="entry name" value="NAD(P)-binding Rossmann-like Domain"/>
    <property type="match status" value="2"/>
</dbReference>
<dbReference type="PIRSF" id="PIRSF000124">
    <property type="entry name" value="UDPglc_GDPman_dh"/>
    <property type="match status" value="1"/>
</dbReference>
<feature type="domain" description="UDP-glucose/GDP-mannose dehydrogenase C-terminal" evidence="11">
    <location>
        <begin position="300"/>
        <end position="387"/>
    </location>
</feature>
<organism evidence="12 13">
    <name type="scientific">Allofrancisella guangzhouensis</name>
    <dbReference type="NCBI Taxonomy" id="594679"/>
    <lineage>
        <taxon>Bacteria</taxon>
        <taxon>Pseudomonadati</taxon>
        <taxon>Pseudomonadota</taxon>
        <taxon>Gammaproteobacteria</taxon>
        <taxon>Thiotrichales</taxon>
        <taxon>Francisellaceae</taxon>
        <taxon>Allofrancisella</taxon>
    </lineage>
</organism>
<dbReference type="STRING" id="594679.SD28_06770"/>
<dbReference type="PIRSF" id="PIRSF500134">
    <property type="entry name" value="UDPglc_DH_bac"/>
    <property type="match status" value="1"/>
</dbReference>
<dbReference type="GO" id="GO:0051287">
    <property type="term" value="F:NAD binding"/>
    <property type="evidence" value="ECO:0007669"/>
    <property type="project" value="InterPro"/>
</dbReference>
<dbReference type="InterPro" id="IPR036220">
    <property type="entry name" value="UDP-Glc/GDP-Man_DH_C_sf"/>
</dbReference>
<dbReference type="SUPFAM" id="SSF51735">
    <property type="entry name" value="NAD(P)-binding Rossmann-fold domains"/>
    <property type="match status" value="1"/>
</dbReference>
<evidence type="ECO:0000313" key="12">
    <source>
        <dbReference type="EMBL" id="AJC49342.1"/>
    </source>
</evidence>
<dbReference type="OrthoDB" id="9803238at2"/>